<evidence type="ECO:0000256" key="9">
    <source>
        <dbReference type="ARBA" id="ARBA00022741"/>
    </source>
</evidence>
<dbReference type="PANTHER" id="PTHR44936:SF5">
    <property type="entry name" value="SENSOR HISTIDINE KINASE ENVZ"/>
    <property type="match status" value="1"/>
</dbReference>
<keyword evidence="8 15" id="KW-0812">Transmembrane</keyword>
<dbReference type="CDD" id="cd00075">
    <property type="entry name" value="HATPase"/>
    <property type="match status" value="1"/>
</dbReference>
<dbReference type="EMBL" id="JAQLOI010000001">
    <property type="protein sequence ID" value="MDB1123148.1"/>
    <property type="molecule type" value="Genomic_DNA"/>
</dbReference>
<keyword evidence="11 18" id="KW-0067">ATP-binding</keyword>
<feature type="transmembrane region" description="Helical" evidence="15">
    <location>
        <begin position="230"/>
        <end position="248"/>
    </location>
</feature>
<dbReference type="SMART" id="SM00387">
    <property type="entry name" value="HATPase_c"/>
    <property type="match status" value="1"/>
</dbReference>
<evidence type="ECO:0000256" key="15">
    <source>
        <dbReference type="SAM" id="Phobius"/>
    </source>
</evidence>
<evidence type="ECO:0000313" key="18">
    <source>
        <dbReference type="EMBL" id="MDB1123148.1"/>
    </source>
</evidence>
<dbReference type="PROSITE" id="PS50885">
    <property type="entry name" value="HAMP"/>
    <property type="match status" value="1"/>
</dbReference>
<keyword evidence="4" id="KW-1003">Cell membrane</keyword>
<evidence type="ECO:0000256" key="8">
    <source>
        <dbReference type="ARBA" id="ARBA00022692"/>
    </source>
</evidence>
<dbReference type="Gene3D" id="3.30.565.10">
    <property type="entry name" value="Histidine kinase-like ATPase, C-terminal domain"/>
    <property type="match status" value="1"/>
</dbReference>
<sequence length="506" mass="57203">MKIDSSTNELNRNKFYFAYNRVLGGCAALVPRSLVSRTLWLTLLSVILAQLIATTIWYTQSKDREIEGLTSTATSMANNFASTANFFQSLPLQYRHMVLNQLRNIGGTRFFVSFNEEEIVIDSPRSGEMKNITIDVVKEVLAQKLEKLSDVNDIKVEFSRPENLHVLTNDTLLSDLPKSWAHYTLILEPLNPPILVVQIKLAENEWLYIAALLPAPYALLEDEVISNQQMFFIFFITALLMTFTYTMVRRQVKPLKNLAKAANALSTDINQPPLIEEGASELVTATRAFNRMQESLKKHIDDRERLFSAISHDLKTPITRLRIRSELIEDDQRGLKFNRDLDELELMVKGALQTVKDTDIHENLVQVDVIDMLQSIAEQFNAHQQRVTLISPEIEPLVCKPLALKRCLSNLVGNGVKYGDKVTVTVTEHQKLLRITIIDQGPGIPESRMEDVFKPYFRLAKDSEGHGLGLGISRSIINSLGGQLVMCNREEGGLQVQVDLQRAALK</sequence>
<evidence type="ECO:0000256" key="14">
    <source>
        <dbReference type="ARBA" id="ARBA00023136"/>
    </source>
</evidence>
<name>A0ABT4YPX4_9VIBR</name>
<evidence type="ECO:0000256" key="2">
    <source>
        <dbReference type="ARBA" id="ARBA00004429"/>
    </source>
</evidence>
<dbReference type="CDD" id="cd06225">
    <property type="entry name" value="HAMP"/>
    <property type="match status" value="1"/>
</dbReference>
<dbReference type="InterPro" id="IPR003594">
    <property type="entry name" value="HATPase_dom"/>
</dbReference>
<keyword evidence="7" id="KW-0808">Transferase</keyword>
<reference evidence="18 19" key="1">
    <citation type="submission" date="2023-01" db="EMBL/GenBank/DDBJ databases">
        <title>Vibrio sp. KJ40-1 sp.nov, isolated from marine algae.</title>
        <authorList>
            <person name="Butt M."/>
            <person name="Kim J.M.J."/>
            <person name="Jeon C.O.C."/>
        </authorList>
    </citation>
    <scope>NUCLEOTIDE SEQUENCE [LARGE SCALE GENOMIC DNA]</scope>
    <source>
        <strain evidence="18 19">KJ40-1</strain>
    </source>
</reference>
<dbReference type="SUPFAM" id="SSF47384">
    <property type="entry name" value="Homodimeric domain of signal transducing histidine kinase"/>
    <property type="match status" value="1"/>
</dbReference>
<comment type="catalytic activity">
    <reaction evidence="1">
        <text>ATP + protein L-histidine = ADP + protein N-phospho-L-histidine.</text>
        <dbReference type="EC" id="2.7.13.3"/>
    </reaction>
</comment>
<organism evidence="18 19">
    <name type="scientific">Vibrio algarum</name>
    <dbReference type="NCBI Taxonomy" id="3020714"/>
    <lineage>
        <taxon>Bacteria</taxon>
        <taxon>Pseudomonadati</taxon>
        <taxon>Pseudomonadota</taxon>
        <taxon>Gammaproteobacteria</taxon>
        <taxon>Vibrionales</taxon>
        <taxon>Vibrionaceae</taxon>
        <taxon>Vibrio</taxon>
    </lineage>
</organism>
<evidence type="ECO:0000256" key="10">
    <source>
        <dbReference type="ARBA" id="ARBA00022777"/>
    </source>
</evidence>
<evidence type="ECO:0000259" key="16">
    <source>
        <dbReference type="PROSITE" id="PS50109"/>
    </source>
</evidence>
<comment type="caution">
    <text evidence="18">The sequence shown here is derived from an EMBL/GenBank/DDBJ whole genome shotgun (WGS) entry which is preliminary data.</text>
</comment>
<dbReference type="Pfam" id="PF02518">
    <property type="entry name" value="HATPase_c"/>
    <property type="match status" value="1"/>
</dbReference>
<dbReference type="InterPro" id="IPR003661">
    <property type="entry name" value="HisK_dim/P_dom"/>
</dbReference>
<dbReference type="SMART" id="SM00304">
    <property type="entry name" value="HAMP"/>
    <property type="match status" value="1"/>
</dbReference>
<evidence type="ECO:0000256" key="1">
    <source>
        <dbReference type="ARBA" id="ARBA00000085"/>
    </source>
</evidence>
<dbReference type="Proteomes" id="UP001210678">
    <property type="component" value="Unassembled WGS sequence"/>
</dbReference>
<dbReference type="SUPFAM" id="SSF55874">
    <property type="entry name" value="ATPase domain of HSP90 chaperone/DNA topoisomerase II/histidine kinase"/>
    <property type="match status" value="1"/>
</dbReference>
<dbReference type="InterPro" id="IPR004358">
    <property type="entry name" value="Sig_transdc_His_kin-like_C"/>
</dbReference>
<gene>
    <name evidence="18" type="ORF">PGX00_05445</name>
</gene>
<evidence type="ECO:0000256" key="13">
    <source>
        <dbReference type="ARBA" id="ARBA00023012"/>
    </source>
</evidence>
<keyword evidence="5" id="KW-0997">Cell inner membrane</keyword>
<evidence type="ECO:0000256" key="7">
    <source>
        <dbReference type="ARBA" id="ARBA00022679"/>
    </source>
</evidence>
<dbReference type="PRINTS" id="PR00344">
    <property type="entry name" value="BCTRLSENSOR"/>
</dbReference>
<feature type="transmembrane region" description="Helical" evidence="15">
    <location>
        <begin position="39"/>
        <end position="58"/>
    </location>
</feature>
<keyword evidence="19" id="KW-1185">Reference proteome</keyword>
<proteinExistence type="predicted"/>
<dbReference type="PANTHER" id="PTHR44936">
    <property type="entry name" value="SENSOR PROTEIN CREC"/>
    <property type="match status" value="1"/>
</dbReference>
<evidence type="ECO:0000256" key="4">
    <source>
        <dbReference type="ARBA" id="ARBA00022475"/>
    </source>
</evidence>
<dbReference type="Gene3D" id="1.10.287.130">
    <property type="match status" value="1"/>
</dbReference>
<evidence type="ECO:0000259" key="17">
    <source>
        <dbReference type="PROSITE" id="PS50885"/>
    </source>
</evidence>
<dbReference type="EC" id="2.7.13.3" evidence="3"/>
<dbReference type="GO" id="GO:0005524">
    <property type="term" value="F:ATP binding"/>
    <property type="evidence" value="ECO:0007669"/>
    <property type="project" value="UniProtKB-KW"/>
</dbReference>
<dbReference type="InterPro" id="IPR005467">
    <property type="entry name" value="His_kinase_dom"/>
</dbReference>
<dbReference type="InterPro" id="IPR036097">
    <property type="entry name" value="HisK_dim/P_sf"/>
</dbReference>
<dbReference type="Pfam" id="PF00672">
    <property type="entry name" value="HAMP"/>
    <property type="match status" value="1"/>
</dbReference>
<evidence type="ECO:0000256" key="3">
    <source>
        <dbReference type="ARBA" id="ARBA00012438"/>
    </source>
</evidence>
<dbReference type="InterPro" id="IPR050980">
    <property type="entry name" value="2C_sensor_his_kinase"/>
</dbReference>
<feature type="domain" description="Histidine kinase" evidence="16">
    <location>
        <begin position="309"/>
        <end position="504"/>
    </location>
</feature>
<evidence type="ECO:0000256" key="5">
    <source>
        <dbReference type="ARBA" id="ARBA00022519"/>
    </source>
</evidence>
<keyword evidence="6" id="KW-0597">Phosphoprotein</keyword>
<accession>A0ABT4YPX4</accession>
<evidence type="ECO:0000256" key="6">
    <source>
        <dbReference type="ARBA" id="ARBA00022553"/>
    </source>
</evidence>
<protein>
    <recommendedName>
        <fullName evidence="3">histidine kinase</fullName>
        <ecNumber evidence="3">2.7.13.3</ecNumber>
    </recommendedName>
</protein>
<evidence type="ECO:0000313" key="19">
    <source>
        <dbReference type="Proteomes" id="UP001210678"/>
    </source>
</evidence>
<comment type="subcellular location">
    <subcellularLocation>
        <location evidence="2">Cell inner membrane</location>
        <topology evidence="2">Multi-pass membrane protein</topology>
    </subcellularLocation>
</comment>
<keyword evidence="13" id="KW-0902">Two-component regulatory system</keyword>
<keyword evidence="12 15" id="KW-1133">Transmembrane helix</keyword>
<feature type="domain" description="HAMP" evidence="17">
    <location>
        <begin position="249"/>
        <end position="301"/>
    </location>
</feature>
<evidence type="ECO:0000256" key="12">
    <source>
        <dbReference type="ARBA" id="ARBA00022989"/>
    </source>
</evidence>
<dbReference type="PROSITE" id="PS50109">
    <property type="entry name" value="HIS_KIN"/>
    <property type="match status" value="1"/>
</dbReference>
<dbReference type="RefSeq" id="WP_272133544.1">
    <property type="nucleotide sequence ID" value="NZ_JAQLOI010000001.1"/>
</dbReference>
<keyword evidence="9" id="KW-0547">Nucleotide-binding</keyword>
<dbReference type="CDD" id="cd00082">
    <property type="entry name" value="HisKA"/>
    <property type="match status" value="1"/>
</dbReference>
<dbReference type="InterPro" id="IPR003660">
    <property type="entry name" value="HAMP_dom"/>
</dbReference>
<evidence type="ECO:0000256" key="11">
    <source>
        <dbReference type="ARBA" id="ARBA00022840"/>
    </source>
</evidence>
<keyword evidence="14 15" id="KW-0472">Membrane</keyword>
<keyword evidence="10" id="KW-0418">Kinase</keyword>
<dbReference type="InterPro" id="IPR036890">
    <property type="entry name" value="HATPase_C_sf"/>
</dbReference>